<evidence type="ECO:0000256" key="3">
    <source>
        <dbReference type="ARBA" id="ARBA00022777"/>
    </source>
</evidence>
<evidence type="ECO:0000256" key="1">
    <source>
        <dbReference type="ARBA" id="ARBA00022679"/>
    </source>
</evidence>
<dbReference type="Gene3D" id="3.30.200.20">
    <property type="entry name" value="Phosphorylase Kinase, domain 1"/>
    <property type="match status" value="1"/>
</dbReference>
<dbReference type="InterPro" id="IPR008271">
    <property type="entry name" value="Ser/Thr_kinase_AS"/>
</dbReference>
<gene>
    <name evidence="7" type="ORF">GCM10011591_32980</name>
</gene>
<dbReference type="EMBL" id="BMMW01000003">
    <property type="protein sequence ID" value="GGK58162.1"/>
    <property type="molecule type" value="Genomic_DNA"/>
</dbReference>
<dbReference type="PROSITE" id="PS00107">
    <property type="entry name" value="PROTEIN_KINASE_ATP"/>
    <property type="match status" value="1"/>
</dbReference>
<keyword evidence="3" id="KW-0418">Kinase</keyword>
<evidence type="ECO:0000256" key="4">
    <source>
        <dbReference type="ARBA" id="ARBA00022840"/>
    </source>
</evidence>
<evidence type="ECO:0000313" key="7">
    <source>
        <dbReference type="EMBL" id="GGK58162.1"/>
    </source>
</evidence>
<dbReference type="SMART" id="SM00220">
    <property type="entry name" value="S_TKc"/>
    <property type="match status" value="1"/>
</dbReference>
<accession>A0A917QMC7</accession>
<dbReference type="AlphaFoldDB" id="A0A917QMC7"/>
<organism evidence="7 8">
    <name type="scientific">Nocardia camponoti</name>
    <dbReference type="NCBI Taxonomy" id="1616106"/>
    <lineage>
        <taxon>Bacteria</taxon>
        <taxon>Bacillati</taxon>
        <taxon>Actinomycetota</taxon>
        <taxon>Actinomycetes</taxon>
        <taxon>Mycobacteriales</taxon>
        <taxon>Nocardiaceae</taxon>
        <taxon>Nocardia</taxon>
    </lineage>
</organism>
<dbReference type="RefSeq" id="WP_188829888.1">
    <property type="nucleotide sequence ID" value="NZ_BMMW01000003.1"/>
</dbReference>
<dbReference type="PANTHER" id="PTHR43289:SF34">
    <property type="entry name" value="SERINE_THREONINE-PROTEIN KINASE YBDM-RELATED"/>
    <property type="match status" value="1"/>
</dbReference>
<dbReference type="InterPro" id="IPR017441">
    <property type="entry name" value="Protein_kinase_ATP_BS"/>
</dbReference>
<keyword evidence="8" id="KW-1185">Reference proteome</keyword>
<dbReference type="Proteomes" id="UP000612956">
    <property type="component" value="Unassembled WGS sequence"/>
</dbReference>
<comment type="caution">
    <text evidence="7">The sequence shown here is derived from an EMBL/GenBank/DDBJ whole genome shotgun (WGS) entry which is preliminary data.</text>
</comment>
<keyword evidence="2 5" id="KW-0547">Nucleotide-binding</keyword>
<dbReference type="PANTHER" id="PTHR43289">
    <property type="entry name" value="MITOGEN-ACTIVATED PROTEIN KINASE KINASE KINASE 20-RELATED"/>
    <property type="match status" value="1"/>
</dbReference>
<dbReference type="PROSITE" id="PS50011">
    <property type="entry name" value="PROTEIN_KINASE_DOM"/>
    <property type="match status" value="1"/>
</dbReference>
<dbReference type="PROSITE" id="PS00108">
    <property type="entry name" value="PROTEIN_KINASE_ST"/>
    <property type="match status" value="1"/>
</dbReference>
<protein>
    <recommendedName>
        <fullName evidence="6">Protein kinase domain-containing protein</fullName>
    </recommendedName>
</protein>
<proteinExistence type="predicted"/>
<dbReference type="InterPro" id="IPR011009">
    <property type="entry name" value="Kinase-like_dom_sf"/>
</dbReference>
<dbReference type="Gene3D" id="1.10.510.10">
    <property type="entry name" value="Transferase(Phosphotransferase) domain 1"/>
    <property type="match status" value="1"/>
</dbReference>
<evidence type="ECO:0000256" key="5">
    <source>
        <dbReference type="PROSITE-ProRule" id="PRU10141"/>
    </source>
</evidence>
<name>A0A917QMC7_9NOCA</name>
<dbReference type="SUPFAM" id="SSF56112">
    <property type="entry name" value="Protein kinase-like (PK-like)"/>
    <property type="match status" value="1"/>
</dbReference>
<evidence type="ECO:0000259" key="6">
    <source>
        <dbReference type="PROSITE" id="PS50011"/>
    </source>
</evidence>
<dbReference type="Pfam" id="PF00069">
    <property type="entry name" value="Pkinase"/>
    <property type="match status" value="1"/>
</dbReference>
<evidence type="ECO:0000313" key="8">
    <source>
        <dbReference type="Proteomes" id="UP000612956"/>
    </source>
</evidence>
<keyword evidence="4 5" id="KW-0067">ATP-binding</keyword>
<sequence length="483" mass="50548">MLLLGPADPARIGDYRLLRVLGSGGMGKVYLGRTSGGRAVAVKVIRPDLSTDDEFGRRFRREVDAARRVRSPFTAPVLAADPDGNPPWLATGFVAGVPLNEAVDRFGTLSEHAVLALGCGLAEALMAIHGAGIVHRDMKPANVILGVDGPRVIDFGIARTLDDTALTRTGSVLGTPAFMAPEQVTSTSIGPAADVFALAGLLVFAVTGRAPFGGGDLTRVLYAVVHGEPNLDGVPQRLRPLLLACLSKDPGARPGPQDVLRELRTEPTLGSGLPTVMLEEINRRASALLDLDPDVVEVPHNDFRRTAQTFARLDQPASVPHWPSTHPSKAPSRRRIAWALGVLSVALTVLVAWVTATLVDGDSPGAKPPTSAVPQGLVGKWTGTARDALVTFDIEVIIRAGAVGDDVATAVNTGQLSAARCERTERLTAVRDTEITLTARLSGGVSGCLDNGAVSTISLNPDNTVAYATTGVIGKISGILSRS</sequence>
<reference evidence="7" key="2">
    <citation type="submission" date="2020-09" db="EMBL/GenBank/DDBJ databases">
        <authorList>
            <person name="Sun Q."/>
            <person name="Zhou Y."/>
        </authorList>
    </citation>
    <scope>NUCLEOTIDE SEQUENCE</scope>
    <source>
        <strain evidence="7">CGMCC 4.7278</strain>
    </source>
</reference>
<dbReference type="GO" id="GO:0004674">
    <property type="term" value="F:protein serine/threonine kinase activity"/>
    <property type="evidence" value="ECO:0007669"/>
    <property type="project" value="TreeGrafter"/>
</dbReference>
<feature type="binding site" evidence="5">
    <location>
        <position position="43"/>
    </location>
    <ligand>
        <name>ATP</name>
        <dbReference type="ChEBI" id="CHEBI:30616"/>
    </ligand>
</feature>
<evidence type="ECO:0000256" key="2">
    <source>
        <dbReference type="ARBA" id="ARBA00022741"/>
    </source>
</evidence>
<keyword evidence="1" id="KW-0808">Transferase</keyword>
<dbReference type="GO" id="GO:0005524">
    <property type="term" value="F:ATP binding"/>
    <property type="evidence" value="ECO:0007669"/>
    <property type="project" value="UniProtKB-UniRule"/>
</dbReference>
<feature type="domain" description="Protein kinase" evidence="6">
    <location>
        <begin position="15"/>
        <end position="269"/>
    </location>
</feature>
<reference evidence="7" key="1">
    <citation type="journal article" date="2014" name="Int. J. Syst. Evol. Microbiol.">
        <title>Complete genome sequence of Corynebacterium casei LMG S-19264T (=DSM 44701T), isolated from a smear-ripened cheese.</title>
        <authorList>
            <consortium name="US DOE Joint Genome Institute (JGI-PGF)"/>
            <person name="Walter F."/>
            <person name="Albersmeier A."/>
            <person name="Kalinowski J."/>
            <person name="Ruckert C."/>
        </authorList>
    </citation>
    <scope>NUCLEOTIDE SEQUENCE</scope>
    <source>
        <strain evidence="7">CGMCC 4.7278</strain>
    </source>
</reference>
<dbReference type="CDD" id="cd14014">
    <property type="entry name" value="STKc_PknB_like"/>
    <property type="match status" value="1"/>
</dbReference>
<dbReference type="InterPro" id="IPR000719">
    <property type="entry name" value="Prot_kinase_dom"/>
</dbReference>